<name>A0ABV1B1T6_9FIRM</name>
<proteinExistence type="predicted"/>
<evidence type="ECO:0000313" key="2">
    <source>
        <dbReference type="Proteomes" id="UP001469749"/>
    </source>
</evidence>
<sequence>MQDYLFSATLKAIDFYEETLIKTPDYNAHLYKLLAQYPEISKFTSYCSPTLSYGSSDLDTYNASADIYNELLMRRNFLTRDFKASFNPFNALKSLLSLPSAIFSAIGFNLGNISSKIVNIFGWIITYFLGMYANEIKAFISSLFK</sequence>
<comment type="caution">
    <text evidence="1">The sequence shown here is derived from an EMBL/GenBank/DDBJ whole genome shotgun (WGS) entry which is preliminary data.</text>
</comment>
<accession>A0ABV1B1T6</accession>
<reference evidence="1 2" key="1">
    <citation type="submission" date="2024-03" db="EMBL/GenBank/DDBJ databases">
        <title>Human intestinal bacterial collection.</title>
        <authorList>
            <person name="Pauvert C."/>
            <person name="Hitch T.C.A."/>
            <person name="Clavel T."/>
        </authorList>
    </citation>
    <scope>NUCLEOTIDE SEQUENCE [LARGE SCALE GENOMIC DNA]</scope>
    <source>
        <strain evidence="1 2">CLA-AA-H190</strain>
    </source>
</reference>
<dbReference type="EMBL" id="JBBMEK010000014">
    <property type="protein sequence ID" value="MEQ2363917.1"/>
    <property type="molecule type" value="Genomic_DNA"/>
</dbReference>
<dbReference type="Proteomes" id="UP001469749">
    <property type="component" value="Unassembled WGS sequence"/>
</dbReference>
<protein>
    <submittedName>
        <fullName evidence="1">Uncharacterized protein</fullName>
    </submittedName>
</protein>
<organism evidence="1 2">
    <name type="scientific">Coprococcus intestinihominis</name>
    <dbReference type="NCBI Taxonomy" id="3133154"/>
    <lineage>
        <taxon>Bacteria</taxon>
        <taxon>Bacillati</taxon>
        <taxon>Bacillota</taxon>
        <taxon>Clostridia</taxon>
        <taxon>Lachnospirales</taxon>
        <taxon>Lachnospiraceae</taxon>
        <taxon>Coprococcus</taxon>
    </lineage>
</organism>
<keyword evidence="2" id="KW-1185">Reference proteome</keyword>
<gene>
    <name evidence="1" type="ORF">WMO25_02255</name>
</gene>
<evidence type="ECO:0000313" key="1">
    <source>
        <dbReference type="EMBL" id="MEQ2363917.1"/>
    </source>
</evidence>
<dbReference type="RefSeq" id="WP_349083853.1">
    <property type="nucleotide sequence ID" value="NZ_JBBMEK010000014.1"/>
</dbReference>